<reference evidence="1 2" key="1">
    <citation type="journal article" date="2023" name="Int. J. Syst. Evol. Microbiol.">
        <title>Winogradskyella bathintestinalis sp. nov., isolated from the intestine of the deep-sea loosejaw dragonfish, Malacosteus niger.</title>
        <authorList>
            <person name="Uniacke-Lowe S."/>
            <person name="Johnson C.N."/>
            <person name="Stanton C."/>
            <person name="Hill C."/>
            <person name="Ross P."/>
        </authorList>
    </citation>
    <scope>NUCLEOTIDE SEQUENCE [LARGE SCALE GENOMIC DNA]</scope>
    <source>
        <strain evidence="1 2">APC 3343</strain>
    </source>
</reference>
<proteinExistence type="predicted"/>
<keyword evidence="2" id="KW-1185">Reference proteome</keyword>
<evidence type="ECO:0008006" key="3">
    <source>
        <dbReference type="Google" id="ProtNLM"/>
    </source>
</evidence>
<evidence type="ECO:0000313" key="1">
    <source>
        <dbReference type="EMBL" id="MDN3492458.1"/>
    </source>
</evidence>
<dbReference type="InterPro" id="IPR016181">
    <property type="entry name" value="Acyl_CoA_acyltransferase"/>
</dbReference>
<dbReference type="EMBL" id="JASDDK010000002">
    <property type="protein sequence ID" value="MDN3492458.1"/>
    <property type="molecule type" value="Genomic_DNA"/>
</dbReference>
<sequence>MTKTVFRIFDLIKKGELKFMINGILKRILSTNKAFGLKRDLNVTFQNPEAQIIINIRPFVAKDNEHFVMDLQNDGLVDFDIPNCYVATTTEDIPCFRQWLIGPKQKKSIKEFWGGAFPVLQDDELLLEGGFTVPSYRRMGIMPSAIAKIVDKRPNLNMRWVITFVGIENIASLKGIARSGFEPYVLRTEKWFLFKRSVTFHEIPEHLMINYTKTVLKA</sequence>
<accession>A0ABT7ZUP7</accession>
<name>A0ABT7ZUP7_9FLAO</name>
<dbReference type="SUPFAM" id="SSF55729">
    <property type="entry name" value="Acyl-CoA N-acyltransferases (Nat)"/>
    <property type="match status" value="1"/>
</dbReference>
<evidence type="ECO:0000313" key="2">
    <source>
        <dbReference type="Proteomes" id="UP001231197"/>
    </source>
</evidence>
<dbReference type="RefSeq" id="WP_290206151.1">
    <property type="nucleotide sequence ID" value="NZ_JASDDK010000002.1"/>
</dbReference>
<gene>
    <name evidence="1" type="ORF">QMA06_06980</name>
</gene>
<protein>
    <recommendedName>
        <fullName evidence="3">N-acetyltransferase domain-containing protein</fullName>
    </recommendedName>
</protein>
<organism evidence="1 2">
    <name type="scientific">Winogradskyella bathintestinalis</name>
    <dbReference type="NCBI Taxonomy" id="3035208"/>
    <lineage>
        <taxon>Bacteria</taxon>
        <taxon>Pseudomonadati</taxon>
        <taxon>Bacteroidota</taxon>
        <taxon>Flavobacteriia</taxon>
        <taxon>Flavobacteriales</taxon>
        <taxon>Flavobacteriaceae</taxon>
        <taxon>Winogradskyella</taxon>
    </lineage>
</organism>
<comment type="caution">
    <text evidence="1">The sequence shown here is derived from an EMBL/GenBank/DDBJ whole genome shotgun (WGS) entry which is preliminary data.</text>
</comment>
<dbReference type="Proteomes" id="UP001231197">
    <property type="component" value="Unassembled WGS sequence"/>
</dbReference>